<dbReference type="MEROPS" id="M16.A20"/>
<dbReference type="EMBL" id="AZGA01000084">
    <property type="protein sequence ID" value="KRM31133.1"/>
    <property type="molecule type" value="Genomic_DNA"/>
</dbReference>
<dbReference type="InterPro" id="IPR011249">
    <property type="entry name" value="Metalloenz_LuxS/M16"/>
</dbReference>
<feature type="domain" description="Peptidase M16 N-terminal" evidence="1">
    <location>
        <begin position="51"/>
        <end position="168"/>
    </location>
</feature>
<evidence type="ECO:0000313" key="4">
    <source>
        <dbReference type="Proteomes" id="UP000051236"/>
    </source>
</evidence>
<sequence>MQQIEFSNLGEHFFTTTLDNGLRVNILPKPKFHKTFAIFSTNFGAVDQTFVPVGQTAFKTYPSGIAHFLEHKMFEKADHDAFDLFGKYGADANAFTSYTKTSYLFASVGSVHENLDILLDFVQDPYFSEKSVNKEKGIIAQEINMYADEPDWRGQMGIIGNLFPEHPVHLDIAGTVASIQDITAEQLYENYNTFYTPENMSLFISGPTDPETLLNWIEANQARKQFVSHDLPQRKAIDSQGNEDILPFRLAEMPISVAKSFVGIKGPMNSQINATGLKTKIQLQLLLQMLFGVSSQNFANLYKNGLIDDSFGYESNYERTFNFALLYGDAEKPSQLSDQLLDLLEKGPTSPDLNQAHLERLKRKRIGSFLLNFNSVEAIANLYNTYDFGEATVFDVLNIIHETTIDDIVNLAKVYLDTKNASVFHVIPKQ</sequence>
<dbReference type="InterPro" id="IPR011765">
    <property type="entry name" value="Pept_M16_N"/>
</dbReference>
<dbReference type="Gene3D" id="3.30.830.10">
    <property type="entry name" value="Metalloenzyme, LuxS/M16 peptidase-like"/>
    <property type="match status" value="2"/>
</dbReference>
<dbReference type="PANTHER" id="PTHR11851">
    <property type="entry name" value="METALLOPROTEASE"/>
    <property type="match status" value="1"/>
</dbReference>
<dbReference type="Pfam" id="PF00675">
    <property type="entry name" value="Peptidase_M16"/>
    <property type="match status" value="1"/>
</dbReference>
<gene>
    <name evidence="3" type="ORF">FC83_GL001137</name>
</gene>
<dbReference type="SUPFAM" id="SSF63411">
    <property type="entry name" value="LuxS/MPP-like metallohydrolase"/>
    <property type="match status" value="2"/>
</dbReference>
<dbReference type="Proteomes" id="UP000051236">
    <property type="component" value="Unassembled WGS sequence"/>
</dbReference>
<dbReference type="OrthoDB" id="9811314at2"/>
<dbReference type="PATRIC" id="fig|1423734.3.peg.1149"/>
<reference evidence="3 4" key="1">
    <citation type="journal article" date="2015" name="Genome Announc.">
        <title>Expanding the biotechnology potential of lactobacilli through comparative genomics of 213 strains and associated genera.</title>
        <authorList>
            <person name="Sun Z."/>
            <person name="Harris H.M."/>
            <person name="McCann A."/>
            <person name="Guo C."/>
            <person name="Argimon S."/>
            <person name="Zhang W."/>
            <person name="Yang X."/>
            <person name="Jeffery I.B."/>
            <person name="Cooney J.C."/>
            <person name="Kagawa T.F."/>
            <person name="Liu W."/>
            <person name="Song Y."/>
            <person name="Salvetti E."/>
            <person name="Wrobel A."/>
            <person name="Rasinkangas P."/>
            <person name="Parkhill J."/>
            <person name="Rea M.C."/>
            <person name="O'Sullivan O."/>
            <person name="Ritari J."/>
            <person name="Douillard F.P."/>
            <person name="Paul Ross R."/>
            <person name="Yang R."/>
            <person name="Briner A.E."/>
            <person name="Felis G.E."/>
            <person name="de Vos W.M."/>
            <person name="Barrangou R."/>
            <person name="Klaenhammer T.R."/>
            <person name="Caufield P.W."/>
            <person name="Cui Y."/>
            <person name="Zhang H."/>
            <person name="O'Toole P.W."/>
        </authorList>
    </citation>
    <scope>NUCLEOTIDE SEQUENCE [LARGE SCALE GENOMIC DNA]</scope>
    <source>
        <strain evidence="3 4">DSM 18527</strain>
    </source>
</reference>
<evidence type="ECO:0000259" key="2">
    <source>
        <dbReference type="Pfam" id="PF05193"/>
    </source>
</evidence>
<evidence type="ECO:0000313" key="3">
    <source>
        <dbReference type="EMBL" id="KRM31133.1"/>
    </source>
</evidence>
<organism evidence="3 4">
    <name type="scientific">Agrilactobacillus composti DSM 18527 = JCM 14202</name>
    <dbReference type="NCBI Taxonomy" id="1423734"/>
    <lineage>
        <taxon>Bacteria</taxon>
        <taxon>Bacillati</taxon>
        <taxon>Bacillota</taxon>
        <taxon>Bacilli</taxon>
        <taxon>Lactobacillales</taxon>
        <taxon>Lactobacillaceae</taxon>
        <taxon>Agrilactobacillus</taxon>
    </lineage>
</organism>
<dbReference type="Pfam" id="PF05193">
    <property type="entry name" value="Peptidase_M16_C"/>
    <property type="match status" value="1"/>
</dbReference>
<dbReference type="InterPro" id="IPR050361">
    <property type="entry name" value="MPP/UQCRC_Complex"/>
</dbReference>
<protein>
    <submittedName>
        <fullName evidence="3">Zinc-dependent proteinase</fullName>
    </submittedName>
</protein>
<evidence type="ECO:0000259" key="1">
    <source>
        <dbReference type="Pfam" id="PF00675"/>
    </source>
</evidence>
<comment type="caution">
    <text evidence="3">The sequence shown here is derived from an EMBL/GenBank/DDBJ whole genome shotgun (WGS) entry which is preliminary data.</text>
</comment>
<dbReference type="GO" id="GO:0046872">
    <property type="term" value="F:metal ion binding"/>
    <property type="evidence" value="ECO:0007669"/>
    <property type="project" value="InterPro"/>
</dbReference>
<dbReference type="PANTHER" id="PTHR11851:SF134">
    <property type="entry name" value="ZINC-DEPENDENT PROTEASE"/>
    <property type="match status" value="1"/>
</dbReference>
<keyword evidence="4" id="KW-1185">Reference proteome</keyword>
<accession>X0PSZ0</accession>
<dbReference type="eggNOG" id="COG0612">
    <property type="taxonomic scope" value="Bacteria"/>
</dbReference>
<name>X0PSZ0_9LACO</name>
<dbReference type="RefSeq" id="WP_035454695.1">
    <property type="nucleotide sequence ID" value="NZ_AZGA01000084.1"/>
</dbReference>
<dbReference type="NCBIfam" id="NF047421">
    <property type="entry name" value="YfmH_fam"/>
    <property type="match status" value="1"/>
</dbReference>
<dbReference type="InterPro" id="IPR007863">
    <property type="entry name" value="Peptidase_M16_C"/>
</dbReference>
<dbReference type="STRING" id="1423734.FC83_GL001137"/>
<dbReference type="AlphaFoldDB" id="X0PSZ0"/>
<proteinExistence type="predicted"/>
<feature type="domain" description="Peptidase M16 C-terminal" evidence="2">
    <location>
        <begin position="181"/>
        <end position="363"/>
    </location>
</feature>